<comment type="caution">
    <text evidence="1">The sequence shown here is derived from an EMBL/GenBank/DDBJ whole genome shotgun (WGS) entry which is preliminary data.</text>
</comment>
<reference evidence="1" key="1">
    <citation type="submission" date="2022-05" db="EMBL/GenBank/DDBJ databases">
        <title>Chromosome-level genome of Chaenocephalus aceratus.</title>
        <authorList>
            <person name="Park H."/>
        </authorList>
    </citation>
    <scope>NUCLEOTIDE SEQUENCE</scope>
    <source>
        <strain evidence="1">KU_202001</strain>
    </source>
</reference>
<accession>A0ACB9WGL7</accession>
<dbReference type="EMBL" id="CM043806">
    <property type="protein sequence ID" value="KAI4812277.1"/>
    <property type="molecule type" value="Genomic_DNA"/>
</dbReference>
<dbReference type="Proteomes" id="UP001057452">
    <property type="component" value="Chromosome 22"/>
</dbReference>
<name>A0ACB9WGL7_CHAAC</name>
<proteinExistence type="predicted"/>
<keyword evidence="2" id="KW-1185">Reference proteome</keyword>
<gene>
    <name evidence="1" type="ORF">KUCAC02_023678</name>
</gene>
<organism evidence="1 2">
    <name type="scientific">Chaenocephalus aceratus</name>
    <name type="common">Blackfin icefish</name>
    <name type="synonym">Chaenichthys aceratus</name>
    <dbReference type="NCBI Taxonomy" id="36190"/>
    <lineage>
        <taxon>Eukaryota</taxon>
        <taxon>Metazoa</taxon>
        <taxon>Chordata</taxon>
        <taxon>Craniata</taxon>
        <taxon>Vertebrata</taxon>
        <taxon>Euteleostomi</taxon>
        <taxon>Actinopterygii</taxon>
        <taxon>Neopterygii</taxon>
        <taxon>Teleostei</taxon>
        <taxon>Neoteleostei</taxon>
        <taxon>Acanthomorphata</taxon>
        <taxon>Eupercaria</taxon>
        <taxon>Perciformes</taxon>
        <taxon>Notothenioidei</taxon>
        <taxon>Channichthyidae</taxon>
        <taxon>Chaenocephalus</taxon>
    </lineage>
</organism>
<feature type="non-terminal residue" evidence="1">
    <location>
        <position position="72"/>
    </location>
</feature>
<protein>
    <submittedName>
        <fullName evidence="1">Uncharacterized protein</fullName>
    </submittedName>
</protein>
<evidence type="ECO:0000313" key="2">
    <source>
        <dbReference type="Proteomes" id="UP001057452"/>
    </source>
</evidence>
<feature type="non-terminal residue" evidence="1">
    <location>
        <position position="1"/>
    </location>
</feature>
<sequence>LRPCIISTSAPWGLTDPPPSCILHPSISVRSHAIVAHSCPGRWLTFSLVFRDTARGADEPSPASPQRGDCAK</sequence>
<evidence type="ECO:0000313" key="1">
    <source>
        <dbReference type="EMBL" id="KAI4812277.1"/>
    </source>
</evidence>